<evidence type="ECO:0000259" key="13">
    <source>
        <dbReference type="Pfam" id="PF00662"/>
    </source>
</evidence>
<keyword evidence="6 11" id="KW-1133">Transmembrane helix</keyword>
<sequence>MLLTSLLLTLLSVVAAVPASRVLGRDAGWVLAAPLLAAAGVLIAAWTGDVRTEHHPWIPAVGVDLDLRLNGLALVFAMIVLVIGAAILAYSSRYLSRDRTESRPGSFYLLMTAFAASMLLLVLADNIVVLFVAWEFTSFTSFFLIGRSGDHARDPAIRTLLVTVGGGLALLAAVALMAVRTGTASLSGVLASDVWSEAGFTTTVAVLLAVAAFTKSAQFPFQAWLPDSMVAISPVSAYLHAAAMVKAGIFLLLVFSPVLAGNPVWSALLIGSGLITALLGAVSAIRRHDLKGLLAYSTMSQLGLLVTAIGIGTPVALTAAIVHTVAHALFKSALFMLIGVVDHEAGTRDLRELAARHVRMPVTGTAIAVAALSMAGIPPLFGFISKEGLVEAALGTPGPAWLPVLVTAGIALTSVFTVAYSGRLVLGALGLWGPSPDGAAHSWPTGREDEVHEAPATFWGVPVLAAAAGVALGLLPGVLDTPVSYAAEAASGAEVHAHLALWHGVNTALLVSAAIIVLGLLLVALRRPVERVASHAALPFSALDAVDEVRHRLIGVGAVVSRASGTLAPRPHLLIPALVLGLLAVAGVATIEDLPAVVGQPSRWHDWVLVVLVGAGVIATIRAKTRIAAMVVVGVVGFGMTLWFLTLGAVDVALTQLMVEVLTVCVMVLLLRRLPARFSDEPTPRRMQAVLAASVAGVAATLGVLAFTGRSSMSEIAHFYLTQSYAQAGGTNVVNVILVDFRAVDTWGEMTVLGATALTIAALLLNRRPTPPQPSAVDMRSPLAHVRENLVHIRVFGRVFGVLIILLSAFLLLRGHYEPGGGFIAALVAGAGYALLYLAADSDTAPELRWPYLAFIGSGIAVGTATGIVGYLTGKGFLGAAGVKVLDYGLSTTLAFDMGVYLAVIGLIVAAFSLLGPERPGEDPLRASSRDPGVAPAAPSSDPSAPTTTTAREEVTR</sequence>
<feature type="domain" description="MrpA C-terminal/MbhE" evidence="16">
    <location>
        <begin position="685"/>
        <end position="771"/>
    </location>
</feature>
<feature type="transmembrane region" description="Helical" evidence="11">
    <location>
        <begin position="652"/>
        <end position="670"/>
    </location>
</feature>
<feature type="transmembrane region" description="Helical" evidence="11">
    <location>
        <begin position="852"/>
        <end position="874"/>
    </location>
</feature>
<feature type="transmembrane region" description="Helical" evidence="11">
    <location>
        <begin position="499"/>
        <end position="525"/>
    </location>
</feature>
<dbReference type="EMBL" id="PKJT01000001">
    <property type="protein sequence ID" value="PKZ83449.1"/>
    <property type="molecule type" value="Genomic_DNA"/>
</dbReference>
<dbReference type="RefSeq" id="WP_041102699.1">
    <property type="nucleotide sequence ID" value="NZ_CP033200.1"/>
</dbReference>
<dbReference type="Proteomes" id="UP000234847">
    <property type="component" value="Unassembled WGS sequence"/>
</dbReference>
<organism evidence="17 18">
    <name type="scientific">Micrococcus luteus</name>
    <name type="common">Micrococcus lysodeikticus</name>
    <dbReference type="NCBI Taxonomy" id="1270"/>
    <lineage>
        <taxon>Bacteria</taxon>
        <taxon>Bacillati</taxon>
        <taxon>Actinomycetota</taxon>
        <taxon>Actinomycetes</taxon>
        <taxon>Micrococcales</taxon>
        <taxon>Micrococcaceae</taxon>
        <taxon>Micrococcus</taxon>
    </lineage>
</organism>
<dbReference type="Pfam" id="PF00662">
    <property type="entry name" value="Proton_antipo_N"/>
    <property type="match status" value="1"/>
</dbReference>
<dbReference type="InterPro" id="IPR001516">
    <property type="entry name" value="Proton_antipo_N"/>
</dbReference>
<comment type="caution">
    <text evidence="17">The sequence shown here is derived from an EMBL/GenBank/DDBJ whole genome shotgun (WGS) entry which is preliminary data.</text>
</comment>
<evidence type="ECO:0000256" key="3">
    <source>
        <dbReference type="ARBA" id="ARBA00022449"/>
    </source>
</evidence>
<dbReference type="Pfam" id="PF13244">
    <property type="entry name" value="MbhD"/>
    <property type="match status" value="1"/>
</dbReference>
<keyword evidence="4" id="KW-1003">Cell membrane</keyword>
<dbReference type="InterPro" id="IPR025383">
    <property type="entry name" value="MrpA_C/MbhD"/>
</dbReference>
<feature type="transmembrane region" description="Helical" evidence="11">
    <location>
        <begin position="604"/>
        <end position="621"/>
    </location>
</feature>
<protein>
    <submittedName>
        <fullName evidence="17">DUF4040 domain-containing protein</fullName>
    </submittedName>
</protein>
<evidence type="ECO:0000256" key="2">
    <source>
        <dbReference type="ARBA" id="ARBA00022448"/>
    </source>
</evidence>
<feature type="compositionally biased region" description="Basic and acidic residues" evidence="10">
    <location>
        <begin position="919"/>
        <end position="929"/>
    </location>
</feature>
<evidence type="ECO:0000256" key="6">
    <source>
        <dbReference type="ARBA" id="ARBA00022989"/>
    </source>
</evidence>
<evidence type="ECO:0000313" key="17">
    <source>
        <dbReference type="EMBL" id="PKZ83449.1"/>
    </source>
</evidence>
<dbReference type="Pfam" id="PF04039">
    <property type="entry name" value="MnhB"/>
    <property type="match status" value="1"/>
</dbReference>
<name>A0AAX0VMU9_MICLU</name>
<feature type="transmembrane region" description="Helical" evidence="11">
    <location>
        <begin position="155"/>
        <end position="178"/>
    </location>
</feature>
<feature type="transmembrane region" description="Helical" evidence="11">
    <location>
        <begin position="628"/>
        <end position="646"/>
    </location>
</feature>
<evidence type="ECO:0000256" key="7">
    <source>
        <dbReference type="ARBA" id="ARBA00023065"/>
    </source>
</evidence>
<dbReference type="InterPro" id="IPR050616">
    <property type="entry name" value="CPA3_Na-H_Antiporter_A"/>
</dbReference>
<feature type="transmembrane region" description="Helical" evidence="11">
    <location>
        <begin position="362"/>
        <end position="381"/>
    </location>
</feature>
<feature type="domain" description="NADH-Ubiquinone oxidoreductase (complex I) chain 5 N-terminal" evidence="13">
    <location>
        <begin position="57"/>
        <end position="102"/>
    </location>
</feature>
<feature type="transmembrane region" description="Helical" evidence="11">
    <location>
        <begin position="573"/>
        <end position="592"/>
    </location>
</feature>
<feature type="domain" description="MrpA C-terminal/MbhD" evidence="15">
    <location>
        <begin position="612"/>
        <end position="675"/>
    </location>
</feature>
<feature type="transmembrane region" description="Helical" evidence="11">
    <location>
        <begin position="819"/>
        <end position="840"/>
    </location>
</feature>
<proteinExistence type="predicted"/>
<dbReference type="PRINTS" id="PR01434">
    <property type="entry name" value="NADHDHGNASE5"/>
</dbReference>
<dbReference type="InterPro" id="IPR007182">
    <property type="entry name" value="MnhB"/>
</dbReference>
<dbReference type="InterPro" id="IPR046806">
    <property type="entry name" value="MrpA_C/MbhE"/>
</dbReference>
<evidence type="ECO:0000256" key="10">
    <source>
        <dbReference type="SAM" id="MobiDB-lite"/>
    </source>
</evidence>
<feature type="transmembrane region" description="Helical" evidence="11">
    <location>
        <begin position="29"/>
        <end position="48"/>
    </location>
</feature>
<evidence type="ECO:0000256" key="1">
    <source>
        <dbReference type="ARBA" id="ARBA00004651"/>
    </source>
</evidence>
<accession>A0AAX0VMU9</accession>
<feature type="transmembrane region" description="Helical" evidence="11">
    <location>
        <begin position="401"/>
        <end position="420"/>
    </location>
</feature>
<evidence type="ECO:0000256" key="5">
    <source>
        <dbReference type="ARBA" id="ARBA00022692"/>
    </source>
</evidence>
<feature type="domain" description="Na+/H+ antiporter MnhB subunit-related protein" evidence="14">
    <location>
        <begin position="793"/>
        <end position="909"/>
    </location>
</feature>
<feature type="transmembrane region" description="Helical" evidence="11">
    <location>
        <begin position="690"/>
        <end position="709"/>
    </location>
</feature>
<dbReference type="NCBIfam" id="NF009290">
    <property type="entry name" value="PRK12650.1"/>
    <property type="match status" value="1"/>
</dbReference>
<dbReference type="Pfam" id="PF00361">
    <property type="entry name" value="Proton_antipo_M"/>
    <property type="match status" value="1"/>
</dbReference>
<feature type="transmembrane region" description="Helical" evidence="11">
    <location>
        <begin position="747"/>
        <end position="765"/>
    </location>
</feature>
<feature type="region of interest" description="Disordered" evidence="10">
    <location>
        <begin position="919"/>
        <end position="957"/>
    </location>
</feature>
<comment type="subcellular location">
    <subcellularLocation>
        <location evidence="1">Cell membrane</location>
        <topology evidence="1">Multi-pass membrane protein</topology>
    </subcellularLocation>
    <subcellularLocation>
        <location evidence="9">Membrane</location>
        <topology evidence="9">Multi-pass membrane protein</topology>
    </subcellularLocation>
</comment>
<dbReference type="GO" id="GO:0006811">
    <property type="term" value="P:monoatomic ion transport"/>
    <property type="evidence" value="ECO:0007669"/>
    <property type="project" value="UniProtKB-KW"/>
</dbReference>
<dbReference type="PANTHER" id="PTHR43373:SF1">
    <property type="entry name" value="NA(+)_H(+) ANTIPORTER SUBUNIT A"/>
    <property type="match status" value="1"/>
</dbReference>
<feature type="transmembrane region" description="Helical" evidence="11">
    <location>
        <begin position="235"/>
        <end position="258"/>
    </location>
</feature>
<evidence type="ECO:0000256" key="9">
    <source>
        <dbReference type="RuleBase" id="RU000320"/>
    </source>
</evidence>
<feature type="transmembrane region" description="Helical" evidence="11">
    <location>
        <begin position="795"/>
        <end position="813"/>
    </location>
</feature>
<feature type="transmembrane region" description="Helical" evidence="11">
    <location>
        <begin position="292"/>
        <end position="311"/>
    </location>
</feature>
<evidence type="ECO:0000256" key="11">
    <source>
        <dbReference type="SAM" id="Phobius"/>
    </source>
</evidence>
<feature type="transmembrane region" description="Helical" evidence="11">
    <location>
        <begin position="317"/>
        <end position="341"/>
    </location>
</feature>
<dbReference type="GO" id="GO:0015297">
    <property type="term" value="F:antiporter activity"/>
    <property type="evidence" value="ECO:0007669"/>
    <property type="project" value="UniProtKB-KW"/>
</dbReference>
<gene>
    <name evidence="17" type="ORF">CYJ95_00555</name>
</gene>
<dbReference type="InterPro" id="IPR001750">
    <property type="entry name" value="ND/Mrp_TM"/>
</dbReference>
<feature type="transmembrane region" description="Helical" evidence="11">
    <location>
        <begin position="69"/>
        <end position="90"/>
    </location>
</feature>
<keyword evidence="5 9" id="KW-0812">Transmembrane</keyword>
<feature type="transmembrane region" description="Helical" evidence="11">
    <location>
        <begin position="456"/>
        <end position="479"/>
    </location>
</feature>
<feature type="transmembrane region" description="Helical" evidence="11">
    <location>
        <begin position="110"/>
        <end position="134"/>
    </location>
</feature>
<keyword evidence="3" id="KW-0050">Antiport</keyword>
<reference evidence="17 18" key="1">
    <citation type="submission" date="2017-12" db="EMBL/GenBank/DDBJ databases">
        <title>Phylogenetic diversity of female urinary microbiome.</title>
        <authorList>
            <person name="Thomas-White K."/>
            <person name="Wolfe A.J."/>
        </authorList>
    </citation>
    <scope>NUCLEOTIDE SEQUENCE [LARGE SCALE GENOMIC DNA]</scope>
    <source>
        <strain evidence="17 18">UMB0038</strain>
    </source>
</reference>
<evidence type="ECO:0000256" key="4">
    <source>
        <dbReference type="ARBA" id="ARBA00022475"/>
    </source>
</evidence>
<keyword evidence="7" id="KW-0406">Ion transport</keyword>
<dbReference type="Pfam" id="PF20501">
    <property type="entry name" value="MbhE"/>
    <property type="match status" value="1"/>
</dbReference>
<keyword evidence="8 11" id="KW-0472">Membrane</keyword>
<dbReference type="GO" id="GO:0005886">
    <property type="term" value="C:plasma membrane"/>
    <property type="evidence" value="ECO:0007669"/>
    <property type="project" value="UniProtKB-SubCell"/>
</dbReference>
<feature type="compositionally biased region" description="Low complexity" evidence="10">
    <location>
        <begin position="935"/>
        <end position="950"/>
    </location>
</feature>
<feature type="transmembrane region" description="Helical" evidence="11">
    <location>
        <begin position="894"/>
        <end position="916"/>
    </location>
</feature>
<feature type="domain" description="NADH:quinone oxidoreductase/Mrp antiporter transmembrane" evidence="12">
    <location>
        <begin position="124"/>
        <end position="396"/>
    </location>
</feature>
<evidence type="ECO:0000259" key="12">
    <source>
        <dbReference type="Pfam" id="PF00361"/>
    </source>
</evidence>
<evidence type="ECO:0000259" key="15">
    <source>
        <dbReference type="Pfam" id="PF13244"/>
    </source>
</evidence>
<keyword evidence="2" id="KW-0813">Transport</keyword>
<dbReference type="AlphaFoldDB" id="A0AAX0VMU9"/>
<evidence type="ECO:0000259" key="14">
    <source>
        <dbReference type="Pfam" id="PF04039"/>
    </source>
</evidence>
<evidence type="ECO:0000313" key="18">
    <source>
        <dbReference type="Proteomes" id="UP000234847"/>
    </source>
</evidence>
<evidence type="ECO:0000256" key="8">
    <source>
        <dbReference type="ARBA" id="ARBA00023136"/>
    </source>
</evidence>
<evidence type="ECO:0000259" key="16">
    <source>
        <dbReference type="Pfam" id="PF20501"/>
    </source>
</evidence>
<feature type="transmembrane region" description="Helical" evidence="11">
    <location>
        <begin position="264"/>
        <end position="285"/>
    </location>
</feature>
<dbReference type="PANTHER" id="PTHR43373">
    <property type="entry name" value="NA(+)/H(+) ANTIPORTER SUBUNIT"/>
    <property type="match status" value="1"/>
</dbReference>
<feature type="transmembrane region" description="Helical" evidence="11">
    <location>
        <begin position="198"/>
        <end position="214"/>
    </location>
</feature>